<evidence type="ECO:0000313" key="3">
    <source>
        <dbReference type="Proteomes" id="UP000034137"/>
    </source>
</evidence>
<organism evidence="2 3">
    <name type="scientific">Candidatus Falkowbacteria bacterium GW2011_GWF2_39_8</name>
    <dbReference type="NCBI Taxonomy" id="1618642"/>
    <lineage>
        <taxon>Bacteria</taxon>
        <taxon>Candidatus Falkowiibacteriota</taxon>
    </lineage>
</organism>
<evidence type="ECO:0000259" key="1">
    <source>
        <dbReference type="PROSITE" id="PS51832"/>
    </source>
</evidence>
<feature type="non-terminal residue" evidence="2">
    <location>
        <position position="106"/>
    </location>
</feature>
<accession>A0A0G0Q4E5</accession>
<dbReference type="EMBL" id="LBXO01000039">
    <property type="protein sequence ID" value="KKR32236.1"/>
    <property type="molecule type" value="Genomic_DNA"/>
</dbReference>
<dbReference type="InterPro" id="IPR056471">
    <property type="entry name" value="HD-CE"/>
</dbReference>
<gene>
    <name evidence="2" type="ORF">UT64_C0039G0015</name>
</gene>
<feature type="domain" description="HD-GYP" evidence="1">
    <location>
        <begin position="39"/>
        <end position="106"/>
    </location>
</feature>
<dbReference type="InterPro" id="IPR037522">
    <property type="entry name" value="HD_GYP_dom"/>
</dbReference>
<dbReference type="PROSITE" id="PS51832">
    <property type="entry name" value="HD_GYP"/>
    <property type="match status" value="1"/>
</dbReference>
<name>A0A0G0Q4E5_9BACT</name>
<protein>
    <submittedName>
        <fullName evidence="2">HD domain protein</fullName>
    </submittedName>
</protein>
<dbReference type="CDD" id="cd00077">
    <property type="entry name" value="HDc"/>
    <property type="match status" value="1"/>
</dbReference>
<dbReference type="Proteomes" id="UP000034137">
    <property type="component" value="Unassembled WGS sequence"/>
</dbReference>
<evidence type="ECO:0000313" key="2">
    <source>
        <dbReference type="EMBL" id="KKR32236.1"/>
    </source>
</evidence>
<dbReference type="SUPFAM" id="SSF109604">
    <property type="entry name" value="HD-domain/PDEase-like"/>
    <property type="match status" value="1"/>
</dbReference>
<dbReference type="InterPro" id="IPR003607">
    <property type="entry name" value="HD/PDEase_dom"/>
</dbReference>
<reference evidence="2 3" key="1">
    <citation type="journal article" date="2015" name="Nature">
        <title>rRNA introns, odd ribosomes, and small enigmatic genomes across a large radiation of phyla.</title>
        <authorList>
            <person name="Brown C.T."/>
            <person name="Hug L.A."/>
            <person name="Thomas B.C."/>
            <person name="Sharon I."/>
            <person name="Castelle C.J."/>
            <person name="Singh A."/>
            <person name="Wilkins M.J."/>
            <person name="Williams K.H."/>
            <person name="Banfield J.F."/>
        </authorList>
    </citation>
    <scope>NUCLEOTIDE SEQUENCE [LARGE SCALE GENOMIC DNA]</scope>
</reference>
<dbReference type="AlphaFoldDB" id="A0A0G0Q4E5"/>
<dbReference type="Gene3D" id="1.10.3210.10">
    <property type="entry name" value="Hypothetical protein af1432"/>
    <property type="match status" value="1"/>
</dbReference>
<sequence length="106" mass="12371">MRWFQLKKTDIYNHKNKMKRLLERMKGNATLIASIDGCTKQITPILQKFITNFPDYTDHSIDHSMGVLKYISFLIDSELEKLNEDEIYILILAGLLHDIGKISFPK</sequence>
<proteinExistence type="predicted"/>
<comment type="caution">
    <text evidence="2">The sequence shown here is derived from an EMBL/GenBank/DDBJ whole genome shotgun (WGS) entry which is preliminary data.</text>
</comment>
<dbReference type="Pfam" id="PF24391">
    <property type="entry name" value="HD-CE"/>
    <property type="match status" value="1"/>
</dbReference>